<evidence type="ECO:0000313" key="2">
    <source>
        <dbReference type="EMBL" id="KGM06066.1"/>
    </source>
</evidence>
<dbReference type="RefSeq" id="WP_036314619.1">
    <property type="nucleotide sequence ID" value="NZ_JRQD01000005.1"/>
</dbReference>
<organism evidence="2 3">
    <name type="scientific">Methylophaga thiooxydans</name>
    <dbReference type="NCBI Taxonomy" id="392484"/>
    <lineage>
        <taxon>Bacteria</taxon>
        <taxon>Pseudomonadati</taxon>
        <taxon>Pseudomonadota</taxon>
        <taxon>Gammaproteobacteria</taxon>
        <taxon>Thiotrichales</taxon>
        <taxon>Piscirickettsiaceae</taxon>
        <taxon>Methylophaga</taxon>
    </lineage>
</organism>
<keyword evidence="1" id="KW-0472">Membrane</keyword>
<dbReference type="InterPro" id="IPR004891">
    <property type="entry name" value="Mercury-R_MerC"/>
</dbReference>
<dbReference type="STRING" id="392484.LP43_1939"/>
<dbReference type="AlphaFoldDB" id="A0A0A0BDN7"/>
<feature type="transmembrane region" description="Helical" evidence="1">
    <location>
        <begin position="92"/>
        <end position="109"/>
    </location>
</feature>
<feature type="transmembrane region" description="Helical" evidence="1">
    <location>
        <begin position="41"/>
        <end position="62"/>
    </location>
</feature>
<evidence type="ECO:0000256" key="1">
    <source>
        <dbReference type="SAM" id="Phobius"/>
    </source>
</evidence>
<evidence type="ECO:0008006" key="4">
    <source>
        <dbReference type="Google" id="ProtNLM"/>
    </source>
</evidence>
<dbReference type="EMBL" id="JRQD01000005">
    <property type="protein sequence ID" value="KGM06066.1"/>
    <property type="molecule type" value="Genomic_DNA"/>
</dbReference>
<comment type="caution">
    <text evidence="2">The sequence shown here is derived from an EMBL/GenBank/DDBJ whole genome shotgun (WGS) entry which is preliminary data.</text>
</comment>
<feature type="transmembrane region" description="Helical" evidence="1">
    <location>
        <begin position="69"/>
        <end position="86"/>
    </location>
</feature>
<dbReference type="GO" id="GO:0016020">
    <property type="term" value="C:membrane"/>
    <property type="evidence" value="ECO:0007669"/>
    <property type="project" value="InterPro"/>
</dbReference>
<evidence type="ECO:0000313" key="3">
    <source>
        <dbReference type="Proteomes" id="UP000029999"/>
    </source>
</evidence>
<keyword evidence="1" id="KW-1133">Transmembrane helix</keyword>
<dbReference type="Proteomes" id="UP000029999">
    <property type="component" value="Unassembled WGS sequence"/>
</dbReference>
<dbReference type="Pfam" id="PF03203">
    <property type="entry name" value="MerC"/>
    <property type="match status" value="1"/>
</dbReference>
<sequence length="126" mass="13777">MKDNIAVVCSGLCLLHCILLPVLLALGMTGLLTAMMASEWFHALVLVPVIGLAVVSLPVSYFKHGSIKPLAFAGVGISGLISSLFVVEAYELWLTIPSALLVIWAHLWNRWLLIRHNMQWAVQTDG</sequence>
<proteinExistence type="predicted"/>
<keyword evidence="1" id="KW-0812">Transmembrane</keyword>
<gene>
    <name evidence="2" type="ORF">LP43_1939</name>
</gene>
<reference evidence="2 3" key="1">
    <citation type="submission" date="2014-09" db="EMBL/GenBank/DDBJ databases">
        <authorList>
            <person name="Grob C."/>
            <person name="Taubert M."/>
            <person name="Howat A.M."/>
            <person name="Burns O.J."/>
            <person name="Dixon J.L."/>
            <person name="Chen Y."/>
            <person name="Murrell J.C."/>
        </authorList>
    </citation>
    <scope>NUCLEOTIDE SEQUENCE [LARGE SCALE GENOMIC DNA]</scope>
    <source>
        <strain evidence="2">L4</strain>
    </source>
</reference>
<protein>
    <recommendedName>
        <fullName evidence="4">MerC mercury resistance protein</fullName>
    </recommendedName>
</protein>
<name>A0A0A0BDN7_9GAMM</name>
<accession>A0A0A0BDN7</accession>
<dbReference type="GO" id="GO:0015097">
    <property type="term" value="F:mercury ion transmembrane transporter activity"/>
    <property type="evidence" value="ECO:0007669"/>
    <property type="project" value="InterPro"/>
</dbReference>